<sequence length="194" mass="22171">MRLAHSDPSNQELLTTVRNYADHAHGEQTRKYTPERYIVHPVRVMNLVRGINKDNCVLAAALLHDVLEDTAITENQLSQFLSTLFNPADAVRTLGYVVELTDVYTKESYPQFNRRTRKEKELTRLRQISPESQLIKYADIVDNAQQIAMHDSNFAGVLLQEYRDLLLQLDKGAPSLRQKALAVINAEIKQLRGE</sequence>
<organism evidence="2 3">
    <name type="scientific">Parapedobacter pyrenivorans</name>
    <dbReference type="NCBI Taxonomy" id="1305674"/>
    <lineage>
        <taxon>Bacteria</taxon>
        <taxon>Pseudomonadati</taxon>
        <taxon>Bacteroidota</taxon>
        <taxon>Sphingobacteriia</taxon>
        <taxon>Sphingobacteriales</taxon>
        <taxon>Sphingobacteriaceae</taxon>
        <taxon>Parapedobacter</taxon>
    </lineage>
</organism>
<dbReference type="InterPro" id="IPR052194">
    <property type="entry name" value="MESH1"/>
</dbReference>
<comment type="caution">
    <text evidence="2">The sequence shown here is derived from an EMBL/GenBank/DDBJ whole genome shotgun (WGS) entry which is preliminary data.</text>
</comment>
<evidence type="ECO:0000313" key="3">
    <source>
        <dbReference type="Proteomes" id="UP000660862"/>
    </source>
</evidence>
<dbReference type="Proteomes" id="UP000660862">
    <property type="component" value="Unassembled WGS sequence"/>
</dbReference>
<dbReference type="PANTHER" id="PTHR46246">
    <property type="entry name" value="GUANOSINE-3',5'-BIS(DIPHOSPHATE) 3'-PYROPHOSPHOHYDROLASE MESH1"/>
    <property type="match status" value="1"/>
</dbReference>
<dbReference type="Gene3D" id="1.10.3210.10">
    <property type="entry name" value="Hypothetical protein af1432"/>
    <property type="match status" value="1"/>
</dbReference>
<dbReference type="SUPFAM" id="SSF109604">
    <property type="entry name" value="HD-domain/PDEase-like"/>
    <property type="match status" value="1"/>
</dbReference>
<dbReference type="AlphaFoldDB" id="A0A917I256"/>
<reference evidence="2" key="1">
    <citation type="journal article" date="2014" name="Int. J. Syst. Evol. Microbiol.">
        <title>Complete genome sequence of Corynebacterium casei LMG S-19264T (=DSM 44701T), isolated from a smear-ripened cheese.</title>
        <authorList>
            <consortium name="US DOE Joint Genome Institute (JGI-PGF)"/>
            <person name="Walter F."/>
            <person name="Albersmeier A."/>
            <person name="Kalinowski J."/>
            <person name="Ruckert C."/>
        </authorList>
    </citation>
    <scope>NUCLEOTIDE SEQUENCE</scope>
    <source>
        <strain evidence="2">CGMCC 1.12195</strain>
    </source>
</reference>
<protein>
    <recommendedName>
        <fullName evidence="1">HD/PDEase domain-containing protein</fullName>
    </recommendedName>
</protein>
<dbReference type="GO" id="GO:0008893">
    <property type="term" value="F:guanosine-3',5'-bis(diphosphate) 3'-diphosphatase activity"/>
    <property type="evidence" value="ECO:0007669"/>
    <property type="project" value="TreeGrafter"/>
</dbReference>
<dbReference type="SMART" id="SM00471">
    <property type="entry name" value="HDc"/>
    <property type="match status" value="1"/>
</dbReference>
<evidence type="ECO:0000313" key="2">
    <source>
        <dbReference type="EMBL" id="GGH05719.1"/>
    </source>
</evidence>
<dbReference type="Pfam" id="PF13328">
    <property type="entry name" value="HD_4"/>
    <property type="match status" value="1"/>
</dbReference>
<accession>A0A917I256</accession>
<dbReference type="InterPro" id="IPR003607">
    <property type="entry name" value="HD/PDEase_dom"/>
</dbReference>
<dbReference type="EMBL" id="BMER01000008">
    <property type="protein sequence ID" value="GGH05719.1"/>
    <property type="molecule type" value="Genomic_DNA"/>
</dbReference>
<proteinExistence type="predicted"/>
<name>A0A917I256_9SPHI</name>
<dbReference type="RefSeq" id="WP_188508666.1">
    <property type="nucleotide sequence ID" value="NZ_BMER01000008.1"/>
</dbReference>
<keyword evidence="3" id="KW-1185">Reference proteome</keyword>
<feature type="domain" description="HD/PDEase" evidence="1">
    <location>
        <begin position="33"/>
        <end position="153"/>
    </location>
</feature>
<evidence type="ECO:0000259" key="1">
    <source>
        <dbReference type="SMART" id="SM00471"/>
    </source>
</evidence>
<dbReference type="CDD" id="cd00077">
    <property type="entry name" value="HDc"/>
    <property type="match status" value="1"/>
</dbReference>
<reference evidence="2" key="2">
    <citation type="submission" date="2020-09" db="EMBL/GenBank/DDBJ databases">
        <authorList>
            <person name="Sun Q."/>
            <person name="Zhou Y."/>
        </authorList>
    </citation>
    <scope>NUCLEOTIDE SEQUENCE</scope>
    <source>
        <strain evidence="2">CGMCC 1.12195</strain>
    </source>
</reference>
<gene>
    <name evidence="2" type="ORF">GCM10007415_47700</name>
</gene>
<dbReference type="PANTHER" id="PTHR46246:SF1">
    <property type="entry name" value="GUANOSINE-3',5'-BIS(DIPHOSPHATE) 3'-PYROPHOSPHOHYDROLASE MESH1"/>
    <property type="match status" value="1"/>
</dbReference>